<dbReference type="PANTHER" id="PTHR30290">
    <property type="entry name" value="PERIPLASMIC BINDING COMPONENT OF ABC TRANSPORTER"/>
    <property type="match status" value="1"/>
</dbReference>
<dbReference type="EMBL" id="JAFLQZ010000027">
    <property type="protein sequence ID" value="MBO0360946.1"/>
    <property type="molecule type" value="Genomic_DNA"/>
</dbReference>
<evidence type="ECO:0000259" key="5">
    <source>
        <dbReference type="Pfam" id="PF00496"/>
    </source>
</evidence>
<evidence type="ECO:0000256" key="4">
    <source>
        <dbReference type="SAM" id="SignalP"/>
    </source>
</evidence>
<dbReference type="AlphaFoldDB" id="A0A939F1D0"/>
<dbReference type="PIRSF" id="PIRSF002741">
    <property type="entry name" value="MppA"/>
    <property type="match status" value="1"/>
</dbReference>
<accession>A0A939F1D0</accession>
<dbReference type="GO" id="GO:0030288">
    <property type="term" value="C:outer membrane-bounded periplasmic space"/>
    <property type="evidence" value="ECO:0007669"/>
    <property type="project" value="UniProtKB-ARBA"/>
</dbReference>
<dbReference type="Gene3D" id="3.10.105.10">
    <property type="entry name" value="Dipeptide-binding Protein, Domain 3"/>
    <property type="match status" value="1"/>
</dbReference>
<reference evidence="6" key="1">
    <citation type="submission" date="2021-03" db="EMBL/GenBank/DDBJ databases">
        <authorList>
            <person name="Kim M.K."/>
        </authorList>
    </citation>
    <scope>NUCLEOTIDE SEQUENCE</scope>
    <source>
        <strain evidence="6">BT186</strain>
    </source>
</reference>
<dbReference type="PANTHER" id="PTHR30290:SF9">
    <property type="entry name" value="OLIGOPEPTIDE-BINDING PROTEIN APPA"/>
    <property type="match status" value="1"/>
</dbReference>
<gene>
    <name evidence="6" type="ORF">J0X19_23500</name>
</gene>
<evidence type="ECO:0000256" key="3">
    <source>
        <dbReference type="ARBA" id="ARBA00022729"/>
    </source>
</evidence>
<sequence>MKSFSFGLLALLLGCIGLTACTSQPDAPESVRIRWATDPQTLDPLLATAPQAIEVINLLHGSLLVGDYQSQRYVPWLAQSLPVVSRRDSLTLLTYTLRPEATWDNGQPVVARDVAFTLKVLNCPGLPTEYMRAQYGFVLDIELDASNARRFTLVCQSASQDIIGSSGDYLILPEYSLDPQGTLRPVPLPLLRTDTLAAVQRYPALRALAHRYRTSPPNKLPGCGPYTLTAWAKNRYLRLQRKSKWWARNVRNAPRWLQANAPQLDFRIIPDDATALLALRRGSIDLYPMPTAREFNRLRHSADTANLFFRVADSYDMTVVGFNTQRPALQNALTRRALSMLFDIPGLVQATQQGLAYRSVSLINPHDKLAYNDSLPLPAFNPKAAAGLLQQAGWRRQPNGTWWQDGKQLALGVSYKAEDSGHEIIALQFQAAAKKLGILVKAQPRNSELLKKRLRKGEIDMYVRTMHGNPFSYNFKPILHSKGIGILNYTHFQNAEGDRLIDAISVEQNTMRKAKLLRRFQTLLQQESPLVVLYFARHRLIASRRLSPTVQATSIQPGYDALQLKPNSSSRR</sequence>
<name>A0A939F1D0_9BACT</name>
<proteinExistence type="inferred from homology"/>
<dbReference type="PROSITE" id="PS51257">
    <property type="entry name" value="PROKAR_LIPOPROTEIN"/>
    <property type="match status" value="1"/>
</dbReference>
<feature type="signal peptide" evidence="4">
    <location>
        <begin position="1"/>
        <end position="20"/>
    </location>
</feature>
<dbReference type="InterPro" id="IPR030678">
    <property type="entry name" value="Peptide/Ni-bd"/>
</dbReference>
<dbReference type="Proteomes" id="UP000664144">
    <property type="component" value="Unassembled WGS sequence"/>
</dbReference>
<comment type="similarity">
    <text evidence="1">Belongs to the bacterial solute-binding protein 5 family.</text>
</comment>
<dbReference type="Pfam" id="PF00496">
    <property type="entry name" value="SBP_bac_5"/>
    <property type="match status" value="1"/>
</dbReference>
<keyword evidence="2" id="KW-0813">Transport</keyword>
<keyword evidence="3 4" id="KW-0732">Signal</keyword>
<dbReference type="SUPFAM" id="SSF53850">
    <property type="entry name" value="Periplasmic binding protein-like II"/>
    <property type="match status" value="1"/>
</dbReference>
<dbReference type="Gene3D" id="3.40.190.10">
    <property type="entry name" value="Periplasmic binding protein-like II"/>
    <property type="match status" value="1"/>
</dbReference>
<dbReference type="InterPro" id="IPR039424">
    <property type="entry name" value="SBP_5"/>
</dbReference>
<dbReference type="CDD" id="cd00995">
    <property type="entry name" value="PBP2_NikA_DppA_OppA_like"/>
    <property type="match status" value="1"/>
</dbReference>
<dbReference type="GO" id="GO:0043190">
    <property type="term" value="C:ATP-binding cassette (ABC) transporter complex"/>
    <property type="evidence" value="ECO:0007669"/>
    <property type="project" value="InterPro"/>
</dbReference>
<feature type="chain" id="PRO_5037359730" evidence="4">
    <location>
        <begin position="21"/>
        <end position="572"/>
    </location>
</feature>
<evidence type="ECO:0000313" key="6">
    <source>
        <dbReference type="EMBL" id="MBO0360946.1"/>
    </source>
</evidence>
<dbReference type="RefSeq" id="WP_206986857.1">
    <property type="nucleotide sequence ID" value="NZ_JAFLQZ010000027.1"/>
</dbReference>
<comment type="caution">
    <text evidence="6">The sequence shown here is derived from an EMBL/GenBank/DDBJ whole genome shotgun (WGS) entry which is preliminary data.</text>
</comment>
<dbReference type="InterPro" id="IPR000914">
    <property type="entry name" value="SBP_5_dom"/>
</dbReference>
<protein>
    <submittedName>
        <fullName evidence="6">ABC transporter substrate-binding protein</fullName>
    </submittedName>
</protein>
<feature type="domain" description="Solute-binding protein family 5" evidence="5">
    <location>
        <begin position="73"/>
        <end position="471"/>
    </location>
</feature>
<dbReference type="GO" id="GO:1904680">
    <property type="term" value="F:peptide transmembrane transporter activity"/>
    <property type="evidence" value="ECO:0007669"/>
    <property type="project" value="TreeGrafter"/>
</dbReference>
<keyword evidence="7" id="KW-1185">Reference proteome</keyword>
<evidence type="ECO:0000256" key="2">
    <source>
        <dbReference type="ARBA" id="ARBA00022448"/>
    </source>
</evidence>
<evidence type="ECO:0000256" key="1">
    <source>
        <dbReference type="ARBA" id="ARBA00005695"/>
    </source>
</evidence>
<organism evidence="6 7">
    <name type="scientific">Hymenobacter telluris</name>
    <dbReference type="NCBI Taxonomy" id="2816474"/>
    <lineage>
        <taxon>Bacteria</taxon>
        <taxon>Pseudomonadati</taxon>
        <taxon>Bacteroidota</taxon>
        <taxon>Cytophagia</taxon>
        <taxon>Cytophagales</taxon>
        <taxon>Hymenobacteraceae</taxon>
        <taxon>Hymenobacter</taxon>
    </lineage>
</organism>
<evidence type="ECO:0000313" key="7">
    <source>
        <dbReference type="Proteomes" id="UP000664144"/>
    </source>
</evidence>
<dbReference type="GO" id="GO:0015833">
    <property type="term" value="P:peptide transport"/>
    <property type="evidence" value="ECO:0007669"/>
    <property type="project" value="TreeGrafter"/>
</dbReference>